<feature type="disulfide bond" evidence="15">
    <location>
        <begin position="33"/>
        <end position="112"/>
    </location>
</feature>
<dbReference type="InterPro" id="IPR002016">
    <property type="entry name" value="Haem_peroxidase"/>
</dbReference>
<dbReference type="GO" id="GO:0140825">
    <property type="term" value="F:lactoperoxidase activity"/>
    <property type="evidence" value="ECO:0007669"/>
    <property type="project" value="UniProtKB-EC"/>
</dbReference>
<dbReference type="InterPro" id="IPR011053">
    <property type="entry name" value="Single_hybrid_motif"/>
</dbReference>
<evidence type="ECO:0000256" key="6">
    <source>
        <dbReference type="ARBA" id="ARBA00022723"/>
    </source>
</evidence>
<evidence type="ECO:0000256" key="8">
    <source>
        <dbReference type="ARBA" id="ARBA00023002"/>
    </source>
</evidence>
<organism evidence="19 20">
    <name type="scientific">Olea europaea subsp. europaea</name>
    <dbReference type="NCBI Taxonomy" id="158383"/>
    <lineage>
        <taxon>Eukaryota</taxon>
        <taxon>Viridiplantae</taxon>
        <taxon>Streptophyta</taxon>
        <taxon>Embryophyta</taxon>
        <taxon>Tracheophyta</taxon>
        <taxon>Spermatophyta</taxon>
        <taxon>Magnoliopsida</taxon>
        <taxon>eudicotyledons</taxon>
        <taxon>Gunneridae</taxon>
        <taxon>Pentapetalae</taxon>
        <taxon>asterids</taxon>
        <taxon>lamiids</taxon>
        <taxon>Lamiales</taxon>
        <taxon>Oleaceae</taxon>
        <taxon>Oleeae</taxon>
        <taxon>Olea</taxon>
    </lineage>
</organism>
<gene>
    <name evidence="19" type="ORF">OLEA9_A120493</name>
</gene>
<evidence type="ECO:0000256" key="16">
    <source>
        <dbReference type="RuleBase" id="RU004241"/>
    </source>
</evidence>
<dbReference type="Gene3D" id="2.40.50.100">
    <property type="match status" value="2"/>
</dbReference>
<evidence type="ECO:0000256" key="15">
    <source>
        <dbReference type="PIRSR" id="PIRSR600823-5"/>
    </source>
</evidence>
<evidence type="ECO:0000256" key="7">
    <source>
        <dbReference type="ARBA" id="ARBA00022837"/>
    </source>
</evidence>
<evidence type="ECO:0000313" key="19">
    <source>
        <dbReference type="EMBL" id="CAA3020829.1"/>
    </source>
</evidence>
<dbReference type="Proteomes" id="UP000594638">
    <property type="component" value="Unassembled WGS sequence"/>
</dbReference>
<feature type="disulfide bond" evidence="15">
    <location>
        <begin position="66"/>
        <end position="71"/>
    </location>
</feature>
<feature type="active site" description="Proton acceptor" evidence="12">
    <location>
        <position position="64"/>
    </location>
</feature>
<dbReference type="OrthoDB" id="2113341at2759"/>
<dbReference type="InterPro" id="IPR010255">
    <property type="entry name" value="Haem_peroxidase_sf"/>
</dbReference>
<dbReference type="GO" id="GO:0042744">
    <property type="term" value="P:hydrogen peroxide catabolic process"/>
    <property type="evidence" value="ECO:0007669"/>
    <property type="project" value="InterPro"/>
</dbReference>
<evidence type="ECO:0000256" key="2">
    <source>
        <dbReference type="ARBA" id="ARBA00002322"/>
    </source>
</evidence>
<feature type="site" description="Transition state stabilizer" evidence="14">
    <location>
        <position position="60"/>
    </location>
</feature>
<keyword evidence="5" id="KW-0349">Heme</keyword>
<comment type="caution">
    <text evidence="19">The sequence shown here is derived from an EMBL/GenBank/DDBJ whole genome shotgun (WGS) entry which is preliminary data.</text>
</comment>
<dbReference type="EMBL" id="CACTIH010009045">
    <property type="protein sequence ID" value="CAA3020829.1"/>
    <property type="molecule type" value="Genomic_DNA"/>
</dbReference>
<evidence type="ECO:0000256" key="3">
    <source>
        <dbReference type="ARBA" id="ARBA00012313"/>
    </source>
</evidence>
<evidence type="ECO:0000256" key="9">
    <source>
        <dbReference type="ARBA" id="ARBA00023004"/>
    </source>
</evidence>
<evidence type="ECO:0000256" key="4">
    <source>
        <dbReference type="ARBA" id="ARBA00022559"/>
    </source>
</evidence>
<dbReference type="PANTHER" id="PTHR13651">
    <property type="entry name" value="PROTEIN ABITRAM"/>
    <property type="match status" value="1"/>
</dbReference>
<sequence>MAATYLTLVTFVLFSLILGYSNALSVDYYHQTCPMVESTIQEAVKKAMMNDNTVPAALLRMHFHDCFVRGCDASVLLNTKGKNKAEKDGPPNISLHAFYVIDNTKMEVEAQCPGVVSCADILALAARDAVSLQSFSQRGLSMDDLVALSGGHNLGFSHCSSFQNRIHNFNTTTDIDPSIHPSFAASLRQICPTHNKVKNAGFRLDSSPTTFDNTYYKLLLQGKSLFSSDQALLTTTRTKSLVAKFARSQEEFEKAFVKSMIKMSSINGGTEIRKDCRFVRGANSISMTEQNTTKTHKNLEIPDQETLHPGTEKNPMIENKQVVEEEELKRLLVPNVEDLPPSPPSAVESNFTTYFLPDFFYPGNDQYVHRHANGLCVIGLAPYHVAFKDELGISNVSFDVGRTDRSTIKVTGKRKKNAQHLHENTALCKVFAGDVTYIARCCVKGSLLEVNERLIKHPQLLNSSRVFFGKNKVSGANSISMTEQNTTKTHKNLEIPDQETLHPGTEKNPMIENKQVVEEEELKRLLVPNVEDLPPSPPSAVESNFTTYFLPDFFYPGNDQYVHRHANGLCVIGLAPYHVALKDELGISNVSFDVGRTDRSTIKVTGKRKKNAQHLHENTALCKVFAGDVTYIARCCVKGSLLEVNERLIKHPQLLNSSANREGYIAIIMPKPADWLKAKASMLSFEEYQKLRDLLII</sequence>
<keyword evidence="6 13" id="KW-0479">Metal-binding</keyword>
<comment type="function">
    <text evidence="2">Removal of H(2)O(2), oxidation of toxic reductants, biosynthesis and degradation of lignin, suberization, auxin catabolism, response to environmental stresses such as wounding, pathogen attack and oxidative stress. These functions might be dependent on each isozyme/isoform in each plant tissue.</text>
</comment>
<name>A0A8S0URI5_OLEEU</name>
<feature type="binding site" evidence="13">
    <location>
        <position position="70"/>
    </location>
    <ligand>
        <name>Ca(2+)</name>
        <dbReference type="ChEBI" id="CHEBI:29108"/>
        <label>1</label>
    </ligand>
</feature>
<dbReference type="Pfam" id="PF00141">
    <property type="entry name" value="peroxidase"/>
    <property type="match status" value="1"/>
</dbReference>
<dbReference type="GO" id="GO:0005634">
    <property type="term" value="C:nucleus"/>
    <property type="evidence" value="ECO:0007669"/>
    <property type="project" value="TreeGrafter"/>
</dbReference>
<keyword evidence="10 15" id="KW-1015">Disulfide bond</keyword>
<keyword evidence="20" id="KW-1185">Reference proteome</keyword>
<evidence type="ECO:0000259" key="18">
    <source>
        <dbReference type="PROSITE" id="PS50873"/>
    </source>
</evidence>
<keyword evidence="7 13" id="KW-0106">Calcium</keyword>
<feature type="domain" description="Plant heme peroxidase family profile" evidence="18">
    <location>
        <begin position="23"/>
        <end position="280"/>
    </location>
</feature>
<proteinExistence type="inferred from homology"/>
<protein>
    <recommendedName>
        <fullName evidence="3">peroxidase</fullName>
        <ecNumber evidence="3">1.11.1.7</ecNumber>
    </recommendedName>
</protein>
<feature type="signal peptide" evidence="17">
    <location>
        <begin position="1"/>
        <end position="23"/>
    </location>
</feature>
<accession>A0A8S0URI5</accession>
<comment type="cofactor">
    <cofactor evidence="13">
        <name>Ca(2+)</name>
        <dbReference type="ChEBI" id="CHEBI:29108"/>
    </cofactor>
    <text evidence="13">Binds 2 calcium ions per subunit.</text>
</comment>
<dbReference type="GO" id="GO:0006979">
    <property type="term" value="P:response to oxidative stress"/>
    <property type="evidence" value="ECO:0007669"/>
    <property type="project" value="InterPro"/>
</dbReference>
<dbReference type="Gene3D" id="1.10.520.10">
    <property type="match status" value="1"/>
</dbReference>
<feature type="binding site" evidence="13">
    <location>
        <position position="212"/>
    </location>
    <ligand>
        <name>Ca(2+)</name>
        <dbReference type="ChEBI" id="CHEBI:29108"/>
        <label>2</label>
    </ligand>
</feature>
<evidence type="ECO:0000256" key="13">
    <source>
        <dbReference type="PIRSR" id="PIRSR600823-3"/>
    </source>
</evidence>
<keyword evidence="8" id="KW-0560">Oxidoreductase</keyword>
<evidence type="ECO:0000256" key="17">
    <source>
        <dbReference type="SAM" id="SignalP"/>
    </source>
</evidence>
<feature type="disulfide bond" evidence="15">
    <location>
        <begin position="118"/>
        <end position="276"/>
    </location>
</feature>
<dbReference type="Gene3D" id="1.10.420.10">
    <property type="entry name" value="Peroxidase, domain 2"/>
    <property type="match status" value="1"/>
</dbReference>
<feature type="binding site" evidence="13">
    <location>
        <position position="86"/>
    </location>
    <ligand>
        <name>Ca(2+)</name>
        <dbReference type="ChEBI" id="CHEBI:29108"/>
        <label>1</label>
    </ligand>
</feature>
<feature type="binding site" evidence="13">
    <location>
        <position position="205"/>
    </location>
    <ligand>
        <name>Ca(2+)</name>
        <dbReference type="ChEBI" id="CHEBI:29108"/>
        <label>2</label>
    </ligand>
</feature>
<comment type="cofactor">
    <cofactor evidence="13">
        <name>heme b</name>
        <dbReference type="ChEBI" id="CHEBI:60344"/>
    </cofactor>
    <text evidence="13">Binds 1 heme b (iron(II)-protoporphyrin IX) group per subunit.</text>
</comment>
<evidence type="ECO:0000256" key="14">
    <source>
        <dbReference type="PIRSR" id="PIRSR600823-4"/>
    </source>
</evidence>
<dbReference type="FunFam" id="1.10.420.10:FF:000006">
    <property type="entry name" value="Peroxidase"/>
    <property type="match status" value="1"/>
</dbReference>
<dbReference type="PANTHER" id="PTHR13651:SF0">
    <property type="entry name" value="PROTEIN ABITRAM"/>
    <property type="match status" value="1"/>
</dbReference>
<dbReference type="InterPro" id="IPR039169">
    <property type="entry name" value="Abitram"/>
</dbReference>
<dbReference type="GO" id="GO:0046872">
    <property type="term" value="F:metal ion binding"/>
    <property type="evidence" value="ECO:0007669"/>
    <property type="project" value="UniProtKB-KW"/>
</dbReference>
<keyword evidence="9 13" id="KW-0408">Iron</keyword>
<keyword evidence="17" id="KW-0732">Signal</keyword>
<comment type="similarity">
    <text evidence="16">Belongs to the peroxidase family.</text>
</comment>
<dbReference type="SUPFAM" id="SSF48113">
    <property type="entry name" value="Heme-dependent peroxidases"/>
    <property type="match status" value="1"/>
</dbReference>
<comment type="catalytic activity">
    <reaction evidence="1">
        <text>2 a phenolic donor + H2O2 = 2 a phenolic radical donor + 2 H2O</text>
        <dbReference type="Rhea" id="RHEA:56136"/>
        <dbReference type="ChEBI" id="CHEBI:15377"/>
        <dbReference type="ChEBI" id="CHEBI:16240"/>
        <dbReference type="ChEBI" id="CHEBI:139520"/>
        <dbReference type="ChEBI" id="CHEBI:139521"/>
        <dbReference type="EC" id="1.11.1.7"/>
    </reaction>
</comment>
<keyword evidence="4 19" id="KW-0575">Peroxidase</keyword>
<feature type="disulfide bond" evidence="15">
    <location>
        <begin position="159"/>
        <end position="191"/>
    </location>
</feature>
<feature type="binding site" evidence="13">
    <location>
        <position position="68"/>
    </location>
    <ligand>
        <name>Ca(2+)</name>
        <dbReference type="ChEBI" id="CHEBI:29108"/>
        <label>1</label>
    </ligand>
</feature>
<feature type="binding site" evidence="13">
    <location>
        <position position="65"/>
    </location>
    <ligand>
        <name>Ca(2+)</name>
        <dbReference type="ChEBI" id="CHEBI:29108"/>
        <label>1</label>
    </ligand>
</feature>
<feature type="chain" id="PRO_5035718344" description="peroxidase" evidence="17">
    <location>
        <begin position="24"/>
        <end position="697"/>
    </location>
</feature>
<evidence type="ECO:0000256" key="5">
    <source>
        <dbReference type="ARBA" id="ARBA00022617"/>
    </source>
</evidence>
<feature type="binding site" evidence="13">
    <location>
        <position position="72"/>
    </location>
    <ligand>
        <name>Ca(2+)</name>
        <dbReference type="ChEBI" id="CHEBI:29108"/>
        <label>1</label>
    </ligand>
</feature>
<dbReference type="AlphaFoldDB" id="A0A8S0URI5"/>
<dbReference type="PROSITE" id="PS50873">
    <property type="entry name" value="PEROXIDASE_4"/>
    <property type="match status" value="1"/>
</dbReference>
<evidence type="ECO:0000256" key="10">
    <source>
        <dbReference type="ARBA" id="ARBA00023157"/>
    </source>
</evidence>
<evidence type="ECO:0000256" key="11">
    <source>
        <dbReference type="ARBA" id="ARBA00023180"/>
    </source>
</evidence>
<dbReference type="SUPFAM" id="SSF51230">
    <property type="entry name" value="Single hybrid motif"/>
    <property type="match status" value="2"/>
</dbReference>
<dbReference type="InterPro" id="IPR000823">
    <property type="entry name" value="Peroxidase_pln"/>
</dbReference>
<dbReference type="CDD" id="cd00693">
    <property type="entry name" value="secretory_peroxidase"/>
    <property type="match status" value="1"/>
</dbReference>
<evidence type="ECO:0000313" key="20">
    <source>
        <dbReference type="Proteomes" id="UP000594638"/>
    </source>
</evidence>
<evidence type="ECO:0000256" key="12">
    <source>
        <dbReference type="PIRSR" id="PIRSR600823-1"/>
    </source>
</evidence>
<evidence type="ECO:0000256" key="1">
    <source>
        <dbReference type="ARBA" id="ARBA00000189"/>
    </source>
</evidence>
<dbReference type="GO" id="GO:0020037">
    <property type="term" value="F:heme binding"/>
    <property type="evidence" value="ECO:0007669"/>
    <property type="project" value="InterPro"/>
</dbReference>
<dbReference type="InterPro" id="IPR033905">
    <property type="entry name" value="Secretory_peroxidase"/>
</dbReference>
<dbReference type="PRINTS" id="PR00461">
    <property type="entry name" value="PLPEROXIDASE"/>
</dbReference>
<feature type="binding site" description="axial binding residue" evidence="13">
    <location>
        <position position="152"/>
    </location>
    <ligand>
        <name>heme b</name>
        <dbReference type="ChEBI" id="CHEBI:60344"/>
    </ligand>
    <ligandPart>
        <name>Fe</name>
        <dbReference type="ChEBI" id="CHEBI:18248"/>
    </ligandPart>
</feature>
<dbReference type="PRINTS" id="PR00458">
    <property type="entry name" value="PEROXIDASE"/>
</dbReference>
<keyword evidence="11" id="KW-0325">Glycoprotein</keyword>
<reference evidence="19 20" key="1">
    <citation type="submission" date="2019-12" db="EMBL/GenBank/DDBJ databases">
        <authorList>
            <person name="Alioto T."/>
            <person name="Alioto T."/>
            <person name="Gomez Garrido J."/>
        </authorList>
    </citation>
    <scope>NUCLEOTIDE SEQUENCE [LARGE SCALE GENOMIC DNA]</scope>
</reference>
<dbReference type="EC" id="1.11.1.7" evidence="3"/>
<dbReference type="Gramene" id="OE9A120493T1">
    <property type="protein sequence ID" value="OE9A120493C1"/>
    <property type="gene ID" value="OE9A120493"/>
</dbReference>
<feature type="binding site" evidence="13">
    <location>
        <position position="74"/>
    </location>
    <ligand>
        <name>Ca(2+)</name>
        <dbReference type="ChEBI" id="CHEBI:29108"/>
        <label>1</label>
    </ligand>
</feature>